<keyword evidence="2" id="KW-1185">Reference proteome</keyword>
<dbReference type="NCBIfam" id="TIGR03941">
    <property type="entry name" value="tRNA_deam_assoc"/>
    <property type="match status" value="1"/>
</dbReference>
<evidence type="ECO:0000313" key="1">
    <source>
        <dbReference type="EMBL" id="QPK80236.1"/>
    </source>
</evidence>
<dbReference type="KEGG" id="cliz:G7Y31_00720"/>
<protein>
    <submittedName>
        <fullName evidence="1">tRNA adenosine deaminase-associated protein</fullName>
    </submittedName>
</protein>
<dbReference type="Proteomes" id="UP000594681">
    <property type="component" value="Chromosome"/>
</dbReference>
<sequence length="172" mass="18802">MEFDREVNRGSQQPELLSFAVTAARGEGTWDVRAYQEDFTDTATSINAVRALRAEGAALALLCVDDDYFVLVRPVPGGVRMLLSDATMAVDDSFAAGFLELRDLDVPDIDPAELDDADPFGDGDFDILEDLGLDEFQLAAIIDNEEDYASDMLLRIAGELGFGDELEEAIEK</sequence>
<accession>A0A7T0PBJ6</accession>
<dbReference type="AlphaFoldDB" id="A0A7T0PBJ6"/>
<name>A0A7T0PBJ6_9CORY</name>
<dbReference type="EMBL" id="CP064954">
    <property type="protein sequence ID" value="QPK80236.1"/>
    <property type="molecule type" value="Genomic_DNA"/>
</dbReference>
<proteinExistence type="predicted"/>
<gene>
    <name evidence="1" type="ORF">G7Y31_00720</name>
</gene>
<evidence type="ECO:0000313" key="2">
    <source>
        <dbReference type="Proteomes" id="UP000594681"/>
    </source>
</evidence>
<dbReference type="InterPro" id="IPR023869">
    <property type="entry name" value="tRNA_Adeno_NH3ase_assoc_put"/>
</dbReference>
<reference evidence="1 2" key="1">
    <citation type="submission" date="2020-11" db="EMBL/GenBank/DDBJ databases">
        <title>Corynebacterium sp. ZJ-599.</title>
        <authorList>
            <person name="Zhou J."/>
        </authorList>
    </citation>
    <scope>NUCLEOTIDE SEQUENCE [LARGE SCALE GENOMIC DNA]</scope>
    <source>
        <strain evidence="1 2">ZJ-599</strain>
    </source>
</reference>
<organism evidence="1 2">
    <name type="scientific">Corynebacterium lizhenjunii</name>
    <dbReference type="NCBI Taxonomy" id="2709394"/>
    <lineage>
        <taxon>Bacteria</taxon>
        <taxon>Bacillati</taxon>
        <taxon>Actinomycetota</taxon>
        <taxon>Actinomycetes</taxon>
        <taxon>Mycobacteriales</taxon>
        <taxon>Corynebacteriaceae</taxon>
        <taxon>Corynebacterium</taxon>
    </lineage>
</organism>